<protein>
    <submittedName>
        <fullName evidence="1">Uncharacterized protein</fullName>
    </submittedName>
</protein>
<reference evidence="1" key="1">
    <citation type="submission" date="2023-08" db="EMBL/GenBank/DDBJ databases">
        <title>Pelteobagrus vachellii genome.</title>
        <authorList>
            <person name="Liu H."/>
        </authorList>
    </citation>
    <scope>NUCLEOTIDE SEQUENCE</scope>
    <source>
        <strain evidence="1">PRFRI_2022a</strain>
        <tissue evidence="1">Muscle</tissue>
    </source>
</reference>
<accession>A0AA88NXD6</accession>
<evidence type="ECO:0000313" key="1">
    <source>
        <dbReference type="EMBL" id="KAK2866127.1"/>
    </source>
</evidence>
<name>A0AA88NXD6_TACVA</name>
<dbReference type="EMBL" id="JAVHJS010000002">
    <property type="protein sequence ID" value="KAK2866127.1"/>
    <property type="molecule type" value="Genomic_DNA"/>
</dbReference>
<comment type="caution">
    <text evidence="1">The sequence shown here is derived from an EMBL/GenBank/DDBJ whole genome shotgun (WGS) entry which is preliminary data.</text>
</comment>
<sequence length="102" mass="11938">MVKQDQSKANSTLSHNMLSLVSQHHNRLSHAWGFQVTYDPTSCLVEELVSHLQHCFPEEFEEILESFRVTLSLELKTNNRTMEEEFQGYELGDPLWKQNCKL</sequence>
<proteinExistence type="predicted"/>
<organism evidence="1 2">
    <name type="scientific">Tachysurus vachellii</name>
    <name type="common">Darkbarbel catfish</name>
    <name type="synonym">Pelteobagrus vachellii</name>
    <dbReference type="NCBI Taxonomy" id="175792"/>
    <lineage>
        <taxon>Eukaryota</taxon>
        <taxon>Metazoa</taxon>
        <taxon>Chordata</taxon>
        <taxon>Craniata</taxon>
        <taxon>Vertebrata</taxon>
        <taxon>Euteleostomi</taxon>
        <taxon>Actinopterygii</taxon>
        <taxon>Neopterygii</taxon>
        <taxon>Teleostei</taxon>
        <taxon>Ostariophysi</taxon>
        <taxon>Siluriformes</taxon>
        <taxon>Bagridae</taxon>
        <taxon>Tachysurus</taxon>
    </lineage>
</organism>
<dbReference type="AlphaFoldDB" id="A0AA88NXD6"/>
<dbReference type="Proteomes" id="UP001187315">
    <property type="component" value="Unassembled WGS sequence"/>
</dbReference>
<keyword evidence="2" id="KW-1185">Reference proteome</keyword>
<evidence type="ECO:0000313" key="2">
    <source>
        <dbReference type="Proteomes" id="UP001187315"/>
    </source>
</evidence>
<gene>
    <name evidence="1" type="ORF">Q7C36_002183</name>
</gene>